<proteinExistence type="predicted"/>
<comment type="caution">
    <text evidence="1">The sequence shown here is derived from an EMBL/GenBank/DDBJ whole genome shotgun (WGS) entry which is preliminary data.</text>
</comment>
<dbReference type="Proteomes" id="UP001054252">
    <property type="component" value="Unassembled WGS sequence"/>
</dbReference>
<evidence type="ECO:0000313" key="1">
    <source>
        <dbReference type="EMBL" id="GKV25476.1"/>
    </source>
</evidence>
<dbReference type="EMBL" id="BPVZ01000069">
    <property type="protein sequence ID" value="GKV25476.1"/>
    <property type="molecule type" value="Genomic_DNA"/>
</dbReference>
<organism evidence="1 2">
    <name type="scientific">Rubroshorea leprosula</name>
    <dbReference type="NCBI Taxonomy" id="152421"/>
    <lineage>
        <taxon>Eukaryota</taxon>
        <taxon>Viridiplantae</taxon>
        <taxon>Streptophyta</taxon>
        <taxon>Embryophyta</taxon>
        <taxon>Tracheophyta</taxon>
        <taxon>Spermatophyta</taxon>
        <taxon>Magnoliopsida</taxon>
        <taxon>eudicotyledons</taxon>
        <taxon>Gunneridae</taxon>
        <taxon>Pentapetalae</taxon>
        <taxon>rosids</taxon>
        <taxon>malvids</taxon>
        <taxon>Malvales</taxon>
        <taxon>Dipterocarpaceae</taxon>
        <taxon>Rubroshorea</taxon>
    </lineage>
</organism>
<protein>
    <submittedName>
        <fullName evidence="1">Uncharacterized protein</fullName>
    </submittedName>
</protein>
<gene>
    <name evidence="1" type="ORF">SLEP1_g34913</name>
</gene>
<name>A0AAV5KLJ2_9ROSI</name>
<sequence length="172" mass="18708">MGAFVPCCLYKKDEIIEGSNGDEAEPADISPTTSKYTEDVQSELEIAQESPILEVQVEENPADLDPCLDDSSRNVIAVTMSILVMNVLQMMWPLYWLELSTSGSLFSYETYALANCATTPLKFTSSIFTKNCTLVHKSSLAHTHFPKPASVPKLVLSLAPSSLSGLTSVLCP</sequence>
<keyword evidence="2" id="KW-1185">Reference proteome</keyword>
<accession>A0AAV5KLJ2</accession>
<reference evidence="1 2" key="1">
    <citation type="journal article" date="2021" name="Commun. Biol.">
        <title>The genome of Shorea leprosula (Dipterocarpaceae) highlights the ecological relevance of drought in aseasonal tropical rainforests.</title>
        <authorList>
            <person name="Ng K.K.S."/>
            <person name="Kobayashi M.J."/>
            <person name="Fawcett J.A."/>
            <person name="Hatakeyama M."/>
            <person name="Paape T."/>
            <person name="Ng C.H."/>
            <person name="Ang C.C."/>
            <person name="Tnah L.H."/>
            <person name="Lee C.T."/>
            <person name="Nishiyama T."/>
            <person name="Sese J."/>
            <person name="O'Brien M.J."/>
            <person name="Copetti D."/>
            <person name="Mohd Noor M.I."/>
            <person name="Ong R.C."/>
            <person name="Putra M."/>
            <person name="Sireger I.Z."/>
            <person name="Indrioko S."/>
            <person name="Kosugi Y."/>
            <person name="Izuno A."/>
            <person name="Isagi Y."/>
            <person name="Lee S.L."/>
            <person name="Shimizu K.K."/>
        </authorList>
    </citation>
    <scope>NUCLEOTIDE SEQUENCE [LARGE SCALE GENOMIC DNA]</scope>
    <source>
        <strain evidence="1">214</strain>
    </source>
</reference>
<evidence type="ECO:0000313" key="2">
    <source>
        <dbReference type="Proteomes" id="UP001054252"/>
    </source>
</evidence>
<dbReference type="AlphaFoldDB" id="A0AAV5KLJ2"/>